<dbReference type="OrthoDB" id="310927at2759"/>
<evidence type="ECO:0000313" key="2">
    <source>
        <dbReference type="EMBL" id="CAD8147779.1"/>
    </source>
</evidence>
<gene>
    <name evidence="2" type="ORF">POCTA_138.1.T0200196</name>
</gene>
<dbReference type="OMA" id="NTQTGCN"/>
<evidence type="ECO:0000256" key="1">
    <source>
        <dbReference type="SAM" id="MobiDB-lite"/>
    </source>
</evidence>
<evidence type="ECO:0000313" key="3">
    <source>
        <dbReference type="Proteomes" id="UP000683925"/>
    </source>
</evidence>
<feature type="region of interest" description="Disordered" evidence="1">
    <location>
        <begin position="329"/>
        <end position="353"/>
    </location>
</feature>
<dbReference type="AlphaFoldDB" id="A0A8S1T8J8"/>
<feature type="compositionally biased region" description="Low complexity" evidence="1">
    <location>
        <begin position="330"/>
        <end position="353"/>
    </location>
</feature>
<dbReference type="Proteomes" id="UP000683925">
    <property type="component" value="Unassembled WGS sequence"/>
</dbReference>
<organism evidence="2 3">
    <name type="scientific">Paramecium octaurelia</name>
    <dbReference type="NCBI Taxonomy" id="43137"/>
    <lineage>
        <taxon>Eukaryota</taxon>
        <taxon>Sar</taxon>
        <taxon>Alveolata</taxon>
        <taxon>Ciliophora</taxon>
        <taxon>Intramacronucleata</taxon>
        <taxon>Oligohymenophorea</taxon>
        <taxon>Peniculida</taxon>
        <taxon>Parameciidae</taxon>
        <taxon>Paramecium</taxon>
    </lineage>
</organism>
<feature type="region of interest" description="Disordered" evidence="1">
    <location>
        <begin position="154"/>
        <end position="173"/>
    </location>
</feature>
<protein>
    <submittedName>
        <fullName evidence="2">Uncharacterized protein</fullName>
    </submittedName>
</protein>
<keyword evidence="3" id="KW-1185">Reference proteome</keyword>
<accession>A0A8S1T8J8</accession>
<reference evidence="2" key="1">
    <citation type="submission" date="2021-01" db="EMBL/GenBank/DDBJ databases">
        <authorList>
            <consortium name="Genoscope - CEA"/>
            <person name="William W."/>
        </authorList>
    </citation>
    <scope>NUCLEOTIDE SEQUENCE</scope>
</reference>
<comment type="caution">
    <text evidence="2">The sequence shown here is derived from an EMBL/GenBank/DDBJ whole genome shotgun (WGS) entry which is preliminary data.</text>
</comment>
<sequence length="516" mass="59107">MEFALTATMFSFFGWNVYLLIKKYRERQRQNYLQNLIDQESDYLIMNVAPYKKIKVNEDKQAIIKPIYTEDADSSSDDFELISYRRRKTILEKVKQENFQVQTYIENTKPFDMLPVDNEGDSKLNKSNKEFSFTNQNQDVNEAKRLRKNSKINIDDSFPLDSPKQILQNSSNKVSDKKITQFESSNLKEIPEIQDSKQESDNCITSVITHAEQIQDAQGLAENKNVLLQFPIQVQNTHGQTKDQQNQLNGVQENNIFGKLLFQQKPNEYQQSAYPSPKVQTLQSPQQNNNLLFQKQKANNANDVIQFQLNQIPQLQTQTSNNGLQVVDNQQSQLQQQQPQPQPQELQQPQLIRQQQQISLFQQSQTQPPNMIQIPDLSLDQQNKDNQNGSSVNKNLFPSNFTFGINLSVQTNSKGGLFDSLLNNNNAEQLENSKTTSNINQDQTNNNQQSLFLQQSQPAQSISILPQPNMGTSLFGNTLSAQQPKEQVQQNQVGGLFNFSLNTQTGCNLFQNLQKN</sequence>
<dbReference type="EMBL" id="CAJJDP010000020">
    <property type="protein sequence ID" value="CAD8147779.1"/>
    <property type="molecule type" value="Genomic_DNA"/>
</dbReference>
<proteinExistence type="predicted"/>
<name>A0A8S1T8J8_PAROT</name>